<dbReference type="EMBL" id="CBTK010000278">
    <property type="protein sequence ID" value="CDH46795.1"/>
    <property type="molecule type" value="Genomic_DNA"/>
</dbReference>
<evidence type="ECO:0008006" key="3">
    <source>
        <dbReference type="Google" id="ProtNLM"/>
    </source>
</evidence>
<dbReference type="SUPFAM" id="SSF143100">
    <property type="entry name" value="TTHA1013/TTHA0281-like"/>
    <property type="match status" value="1"/>
</dbReference>
<evidence type="ECO:0000313" key="2">
    <source>
        <dbReference type="Proteomes" id="UP000019184"/>
    </source>
</evidence>
<dbReference type="AlphaFoldDB" id="A0A7U7GEA3"/>
<gene>
    <name evidence="1" type="ORF">BN874_610006</name>
</gene>
<name>A0A7U7GEA3_9GAMM</name>
<proteinExistence type="predicted"/>
<accession>A0A7U7GEA3</accession>
<dbReference type="Gene3D" id="3.30.160.250">
    <property type="match status" value="1"/>
</dbReference>
<dbReference type="OrthoDB" id="5772151at2"/>
<comment type="caution">
    <text evidence="1">The sequence shown here is derived from an EMBL/GenBank/DDBJ whole genome shotgun (WGS) entry which is preliminary data.</text>
</comment>
<evidence type="ECO:0000313" key="1">
    <source>
        <dbReference type="EMBL" id="CDH46795.1"/>
    </source>
</evidence>
<keyword evidence="2" id="KW-1185">Reference proteome</keyword>
<protein>
    <recommendedName>
        <fullName evidence="3">Type II toxin-antitoxin system HicB family antitoxin</fullName>
    </recommendedName>
</protein>
<sequence>MLCSYTAKYIRLEEGYMGQLVEWPEVVTEGADLDECRAMLRNALYEMVLAYRDLGKEIPSHNALIEQLPVEIDLVSEPALSGEIP</sequence>
<reference evidence="1 2" key="1">
    <citation type="journal article" date="2014" name="ISME J.">
        <title>Candidatus Competibacter-lineage genomes retrieved from metagenomes reveal functional metabolic diversity.</title>
        <authorList>
            <person name="McIlroy S.J."/>
            <person name="Albertsen M."/>
            <person name="Andresen E.K."/>
            <person name="Saunders A.M."/>
            <person name="Kristiansen R."/>
            <person name="Stokholm-Bjerregaard M."/>
            <person name="Nielsen K.L."/>
            <person name="Nielsen P.H."/>
        </authorList>
    </citation>
    <scope>NUCLEOTIDE SEQUENCE [LARGE SCALE GENOMIC DNA]</scope>
    <source>
        <strain evidence="1 2">Run_B_J11</strain>
    </source>
</reference>
<dbReference type="Proteomes" id="UP000019184">
    <property type="component" value="Unassembled WGS sequence"/>
</dbReference>
<dbReference type="InterPro" id="IPR035069">
    <property type="entry name" value="TTHA1013/TTHA0281-like"/>
</dbReference>
<organism evidence="1 2">
    <name type="scientific">Candidatus Contendobacter odensis Run_B_J11</name>
    <dbReference type="NCBI Taxonomy" id="1400861"/>
    <lineage>
        <taxon>Bacteria</taxon>
        <taxon>Pseudomonadati</taxon>
        <taxon>Pseudomonadota</taxon>
        <taxon>Gammaproteobacteria</taxon>
        <taxon>Candidatus Competibacteraceae</taxon>
        <taxon>Candidatus Contendibacter</taxon>
    </lineage>
</organism>